<dbReference type="OrthoDB" id="544113at2759"/>
<reference evidence="2 3" key="1">
    <citation type="journal article" date="2013" name="BMC Genomics">
        <title>Reconstruction of the lipid metabolism for the microalga Monoraphidium neglectum from its genome sequence reveals characteristics suitable for biofuel production.</title>
        <authorList>
            <person name="Bogen C."/>
            <person name="Al-Dilaimi A."/>
            <person name="Albersmeier A."/>
            <person name="Wichmann J."/>
            <person name="Grundmann M."/>
            <person name="Rupp O."/>
            <person name="Lauersen K.J."/>
            <person name="Blifernez-Klassen O."/>
            <person name="Kalinowski J."/>
            <person name="Goesmann A."/>
            <person name="Mussgnug J.H."/>
            <person name="Kruse O."/>
        </authorList>
    </citation>
    <scope>NUCLEOTIDE SEQUENCE [LARGE SCALE GENOMIC DNA]</scope>
    <source>
        <strain evidence="2 3">SAG 48.87</strain>
    </source>
</reference>
<dbReference type="GeneID" id="25742094"/>
<feature type="region of interest" description="Disordered" evidence="1">
    <location>
        <begin position="511"/>
        <end position="546"/>
    </location>
</feature>
<protein>
    <submittedName>
        <fullName evidence="2">Uncharacterized protein</fullName>
    </submittedName>
</protein>
<name>A0A0D2MWZ3_9CHLO</name>
<dbReference type="RefSeq" id="XP_013897765.1">
    <property type="nucleotide sequence ID" value="XM_014042311.1"/>
</dbReference>
<dbReference type="Proteomes" id="UP000054498">
    <property type="component" value="Unassembled WGS sequence"/>
</dbReference>
<evidence type="ECO:0000313" key="2">
    <source>
        <dbReference type="EMBL" id="KIY98745.1"/>
    </source>
</evidence>
<feature type="compositionally biased region" description="Low complexity" evidence="1">
    <location>
        <begin position="368"/>
        <end position="382"/>
    </location>
</feature>
<keyword evidence="3" id="KW-1185">Reference proteome</keyword>
<dbReference type="KEGG" id="mng:MNEG_9219"/>
<feature type="region of interest" description="Disordered" evidence="1">
    <location>
        <begin position="361"/>
        <end position="480"/>
    </location>
</feature>
<dbReference type="AlphaFoldDB" id="A0A0D2MWZ3"/>
<dbReference type="EMBL" id="KK102078">
    <property type="protein sequence ID" value="KIY98745.1"/>
    <property type="molecule type" value="Genomic_DNA"/>
</dbReference>
<gene>
    <name evidence="2" type="ORF">MNEG_9219</name>
</gene>
<accession>A0A0D2MWZ3</accession>
<organism evidence="2 3">
    <name type="scientific">Monoraphidium neglectum</name>
    <dbReference type="NCBI Taxonomy" id="145388"/>
    <lineage>
        <taxon>Eukaryota</taxon>
        <taxon>Viridiplantae</taxon>
        <taxon>Chlorophyta</taxon>
        <taxon>core chlorophytes</taxon>
        <taxon>Chlorophyceae</taxon>
        <taxon>CS clade</taxon>
        <taxon>Sphaeropleales</taxon>
        <taxon>Selenastraceae</taxon>
        <taxon>Monoraphidium</taxon>
    </lineage>
</organism>
<evidence type="ECO:0000313" key="3">
    <source>
        <dbReference type="Proteomes" id="UP000054498"/>
    </source>
</evidence>
<feature type="compositionally biased region" description="Low complexity" evidence="1">
    <location>
        <begin position="411"/>
        <end position="458"/>
    </location>
</feature>
<proteinExistence type="predicted"/>
<feature type="compositionally biased region" description="Gly residues" evidence="1">
    <location>
        <begin position="286"/>
        <end position="302"/>
    </location>
</feature>
<evidence type="ECO:0000256" key="1">
    <source>
        <dbReference type="SAM" id="MobiDB-lite"/>
    </source>
</evidence>
<sequence length="546" mass="57907">MPASSPLTGALNANLLPPGATLFGAYQFAQREQSTLKAASEEELRLSGGMGEREAAAWAEALSFHHQWMVLAREHAAGLVALRKDIITHGRTVHKACNSVRAGMAPDEFAVVTTLKAHGLIKSVQRVEVQPGMSYPPGTFLNSYPTLVLFPAESSPHPVLWTDTTSQVKCQVEKVGKEVTQPYTLNECLQVAFDRSSIFFRKVEIRKTDDMEQMLLMSTLAEMWAGKRPFGPAADEEAGGPPAAASSGGGGGPRKGRRRGRPRKSGSRQSQSSSAAEEEDAEVEAGAGGGGGAAAEDGGGGALVCDEQLPEAECGAVAVDVGERPGTGAWPAAVQAEHVRVRVQVEEGGEGPEARLVRLQLGPWGQEQRAAGQGPTQQQQAQEVHWGVEPPQHVQVQLQPAGEGEPPMEVQGLQQQQEQQEQQGQQQEAKQQQPQEQSQQQEQQQQAQPQQQQQQQQQQHERGEAGPSNQLMLGQQEAAFPGEDDAMRCLPGVLEAPRADLAAALGGVPDDRSGCTASGGPPLPGAPELPCQGGATNGVAPMAVDD</sequence>
<feature type="region of interest" description="Disordered" evidence="1">
    <location>
        <begin position="231"/>
        <end position="302"/>
    </location>
</feature>
<feature type="compositionally biased region" description="Basic residues" evidence="1">
    <location>
        <begin position="254"/>
        <end position="266"/>
    </location>
</feature>